<sequence>MEHFDSSIIEPIEMRMIKHSPFEVRHKIDKNDPEFRSLVKSITEHGLLQPILVRPVALGFEIVAGYRRFEACRSLRWRHIQSKIRELSDKQTYEIQLTENIQRKSLNALEEAEAFKKYVDDFGWGGVSELASKIEKSEEYVSHRIQLLKLPSEAKKQLIQNALSVSQSLELLGVPSEEQAEMAQRIYDDHLTVKQIRSIKKSKVKKDDDPRTTKAEQSHRITKKTKLGLKMALSRIDSVANEAQTISDPKVRREVVTYMMDLRYKLHELLDETIHFERVTLKKTLKL</sequence>
<dbReference type="AlphaFoldDB" id="A0A075GB43"/>
<feature type="domain" description="ParB-like N-terminal" evidence="4">
    <location>
        <begin position="10"/>
        <end position="101"/>
    </location>
</feature>
<dbReference type="GO" id="GO:0007059">
    <property type="term" value="P:chromosome segregation"/>
    <property type="evidence" value="ECO:0007669"/>
    <property type="project" value="UniProtKB-KW"/>
</dbReference>
<dbReference type="Gene3D" id="1.10.10.2830">
    <property type="match status" value="1"/>
</dbReference>
<dbReference type="Pfam" id="PF17762">
    <property type="entry name" value="HTH_ParB"/>
    <property type="match status" value="1"/>
</dbReference>
<keyword evidence="2" id="KW-0159">Chromosome partition</keyword>
<organism evidence="5">
    <name type="scientific">uncultured marine thaumarchaeote KM3_13_C11</name>
    <dbReference type="NCBI Taxonomy" id="1456007"/>
    <lineage>
        <taxon>Archaea</taxon>
        <taxon>Nitrososphaerota</taxon>
        <taxon>environmental samples</taxon>
    </lineage>
</organism>
<feature type="compositionally biased region" description="Basic and acidic residues" evidence="3">
    <location>
        <begin position="205"/>
        <end position="219"/>
    </location>
</feature>
<dbReference type="SUPFAM" id="SSF110849">
    <property type="entry name" value="ParB/Sulfiredoxin"/>
    <property type="match status" value="1"/>
</dbReference>
<evidence type="ECO:0000313" key="5">
    <source>
        <dbReference type="EMBL" id="AIF00859.1"/>
    </source>
</evidence>
<dbReference type="InterPro" id="IPR036086">
    <property type="entry name" value="ParB/Sulfiredoxin_sf"/>
</dbReference>
<dbReference type="InterPro" id="IPR050336">
    <property type="entry name" value="Chromosome_partition/occlusion"/>
</dbReference>
<evidence type="ECO:0000256" key="2">
    <source>
        <dbReference type="ARBA" id="ARBA00022829"/>
    </source>
</evidence>
<accession>A0A075GB43</accession>
<name>A0A075GB43_9ARCH</name>
<dbReference type="PANTHER" id="PTHR33375">
    <property type="entry name" value="CHROMOSOME-PARTITIONING PROTEIN PARB-RELATED"/>
    <property type="match status" value="1"/>
</dbReference>
<dbReference type="SMART" id="SM00470">
    <property type="entry name" value="ParB"/>
    <property type="match status" value="1"/>
</dbReference>
<dbReference type="Pfam" id="PF02195">
    <property type="entry name" value="ParB_N"/>
    <property type="match status" value="1"/>
</dbReference>
<reference evidence="5" key="1">
    <citation type="journal article" date="2014" name="Genome Biol. Evol.">
        <title>Pangenome evidence for extensive interdomain horizontal transfer affecting lineage core and shell genes in uncultured planktonic thaumarchaeota and euryarchaeota.</title>
        <authorList>
            <person name="Deschamps P."/>
            <person name="Zivanovic Y."/>
            <person name="Moreira D."/>
            <person name="Rodriguez-Valera F."/>
            <person name="Lopez-Garcia P."/>
        </authorList>
    </citation>
    <scope>NUCLEOTIDE SEQUENCE</scope>
</reference>
<dbReference type="GO" id="GO:0003677">
    <property type="term" value="F:DNA binding"/>
    <property type="evidence" value="ECO:0007669"/>
    <property type="project" value="InterPro"/>
</dbReference>
<feature type="region of interest" description="Disordered" evidence="3">
    <location>
        <begin position="202"/>
        <end position="221"/>
    </location>
</feature>
<dbReference type="InterPro" id="IPR003115">
    <property type="entry name" value="ParB_N"/>
</dbReference>
<evidence type="ECO:0000259" key="4">
    <source>
        <dbReference type="SMART" id="SM00470"/>
    </source>
</evidence>
<dbReference type="InterPro" id="IPR004437">
    <property type="entry name" value="ParB/RepB/Spo0J"/>
</dbReference>
<gene>
    <name evidence="5" type="primary">parB</name>
    <name evidence="5" type="synonym">spo0J</name>
</gene>
<dbReference type="EMBL" id="KF900604">
    <property type="protein sequence ID" value="AIF00859.1"/>
    <property type="molecule type" value="Genomic_DNA"/>
</dbReference>
<dbReference type="Gene3D" id="3.90.1530.30">
    <property type="match status" value="1"/>
</dbReference>
<evidence type="ECO:0000256" key="1">
    <source>
        <dbReference type="ARBA" id="ARBA00006295"/>
    </source>
</evidence>
<evidence type="ECO:0000256" key="3">
    <source>
        <dbReference type="SAM" id="MobiDB-lite"/>
    </source>
</evidence>
<dbReference type="FunFam" id="1.10.10.2830:FF:000001">
    <property type="entry name" value="Chromosome partitioning protein ParB"/>
    <property type="match status" value="1"/>
</dbReference>
<proteinExistence type="inferred from homology"/>
<dbReference type="NCBIfam" id="TIGR00180">
    <property type="entry name" value="parB_part"/>
    <property type="match status" value="1"/>
</dbReference>
<dbReference type="SUPFAM" id="SSF109709">
    <property type="entry name" value="KorB DNA-binding domain-like"/>
    <property type="match status" value="1"/>
</dbReference>
<dbReference type="GO" id="GO:0005694">
    <property type="term" value="C:chromosome"/>
    <property type="evidence" value="ECO:0007669"/>
    <property type="project" value="TreeGrafter"/>
</dbReference>
<protein>
    <submittedName>
        <fullName evidence="5">Transcriptional regulator (ParB, spo0J)</fullName>
    </submittedName>
</protein>
<comment type="similarity">
    <text evidence="1">Belongs to the ParB family.</text>
</comment>
<dbReference type="InterPro" id="IPR041468">
    <property type="entry name" value="HTH_ParB/Spo0J"/>
</dbReference>
<dbReference type="PANTHER" id="PTHR33375:SF1">
    <property type="entry name" value="CHROMOSOME-PARTITIONING PROTEIN PARB-RELATED"/>
    <property type="match status" value="1"/>
</dbReference>